<evidence type="ECO:0000313" key="3">
    <source>
        <dbReference type="Proteomes" id="UP000187203"/>
    </source>
</evidence>
<dbReference type="OrthoDB" id="10261039at2759"/>
<accession>A0A1R3GEN1</accession>
<dbReference type="Proteomes" id="UP000187203">
    <property type="component" value="Unassembled WGS sequence"/>
</dbReference>
<dbReference type="STRING" id="93759.A0A1R3GEN1"/>
<sequence>MQATMKLIIALFLPRCVMQQSGGYLDRVAPDGLNFNGDEGPPAFGTAIEELNEVYLSKDGKLVLDFLQAIHAAEKRQAEPDAHAFAEEKRGLKVFSFNSRF</sequence>
<evidence type="ECO:0000256" key="1">
    <source>
        <dbReference type="SAM" id="SignalP"/>
    </source>
</evidence>
<evidence type="ECO:0000313" key="2">
    <source>
        <dbReference type="EMBL" id="OMO56544.1"/>
    </source>
</evidence>
<name>A0A1R3GEN1_9ROSI</name>
<gene>
    <name evidence="2" type="ORF">COLO4_35617</name>
</gene>
<feature type="signal peptide" evidence="1">
    <location>
        <begin position="1"/>
        <end position="19"/>
    </location>
</feature>
<keyword evidence="1" id="KW-0732">Signal</keyword>
<dbReference type="AlphaFoldDB" id="A0A1R3GEN1"/>
<organism evidence="2 3">
    <name type="scientific">Corchorus olitorius</name>
    <dbReference type="NCBI Taxonomy" id="93759"/>
    <lineage>
        <taxon>Eukaryota</taxon>
        <taxon>Viridiplantae</taxon>
        <taxon>Streptophyta</taxon>
        <taxon>Embryophyta</taxon>
        <taxon>Tracheophyta</taxon>
        <taxon>Spermatophyta</taxon>
        <taxon>Magnoliopsida</taxon>
        <taxon>eudicotyledons</taxon>
        <taxon>Gunneridae</taxon>
        <taxon>Pentapetalae</taxon>
        <taxon>rosids</taxon>
        <taxon>malvids</taxon>
        <taxon>Malvales</taxon>
        <taxon>Malvaceae</taxon>
        <taxon>Grewioideae</taxon>
        <taxon>Apeibeae</taxon>
        <taxon>Corchorus</taxon>
    </lineage>
</organism>
<dbReference type="EMBL" id="AWUE01022727">
    <property type="protein sequence ID" value="OMO56544.1"/>
    <property type="molecule type" value="Genomic_DNA"/>
</dbReference>
<comment type="caution">
    <text evidence="2">The sequence shown here is derived from an EMBL/GenBank/DDBJ whole genome shotgun (WGS) entry which is preliminary data.</text>
</comment>
<proteinExistence type="predicted"/>
<protein>
    <submittedName>
        <fullName evidence="2">Uncharacterized protein</fullName>
    </submittedName>
</protein>
<keyword evidence="3" id="KW-1185">Reference proteome</keyword>
<feature type="chain" id="PRO_5012413048" evidence="1">
    <location>
        <begin position="20"/>
        <end position="101"/>
    </location>
</feature>
<reference evidence="3" key="1">
    <citation type="submission" date="2013-09" db="EMBL/GenBank/DDBJ databases">
        <title>Corchorus olitorius genome sequencing.</title>
        <authorList>
            <person name="Alam M."/>
            <person name="Haque M.S."/>
            <person name="Islam M.S."/>
            <person name="Emdad E.M."/>
            <person name="Islam M.M."/>
            <person name="Ahmed B."/>
            <person name="Halim A."/>
            <person name="Hossen Q.M.M."/>
            <person name="Hossain M.Z."/>
            <person name="Ahmed R."/>
            <person name="Khan M.M."/>
            <person name="Islam R."/>
            <person name="Rashid M.M."/>
            <person name="Khan S.A."/>
            <person name="Rahman M.S."/>
            <person name="Alam M."/>
            <person name="Yahiya A.S."/>
            <person name="Khan M.S."/>
            <person name="Azam M.S."/>
            <person name="Haque T."/>
            <person name="Lashkar M.Z.H."/>
            <person name="Akhand A.I."/>
            <person name="Morshed G."/>
            <person name="Roy S."/>
            <person name="Uddin K.S."/>
            <person name="Rabeya T."/>
            <person name="Hossain A.S."/>
            <person name="Chowdhury A."/>
            <person name="Snigdha A.R."/>
            <person name="Mortoza M.S."/>
            <person name="Matin S.A."/>
            <person name="Hoque S.M.E."/>
            <person name="Islam M.K."/>
            <person name="Roy D.K."/>
            <person name="Haider R."/>
            <person name="Moosa M.M."/>
            <person name="Elias S.M."/>
            <person name="Hasan A.M."/>
            <person name="Jahan S."/>
            <person name="Shafiuddin M."/>
            <person name="Mahmood N."/>
            <person name="Shommy N.S."/>
        </authorList>
    </citation>
    <scope>NUCLEOTIDE SEQUENCE [LARGE SCALE GENOMIC DNA]</scope>
    <source>
        <strain evidence="3">cv. O-4</strain>
    </source>
</reference>